<comment type="caution">
    <text evidence="2">The sequence shown here is derived from an EMBL/GenBank/DDBJ whole genome shotgun (WGS) entry which is preliminary data.</text>
</comment>
<proteinExistence type="predicted"/>
<keyword evidence="3" id="KW-1185">Reference proteome</keyword>
<organism evidence="2 3">
    <name type="scientific">Paralimibaculum aggregatum</name>
    <dbReference type="NCBI Taxonomy" id="3036245"/>
    <lineage>
        <taxon>Bacteria</taxon>
        <taxon>Pseudomonadati</taxon>
        <taxon>Pseudomonadota</taxon>
        <taxon>Alphaproteobacteria</taxon>
        <taxon>Rhodobacterales</taxon>
        <taxon>Paracoccaceae</taxon>
        <taxon>Paralimibaculum</taxon>
    </lineage>
</organism>
<feature type="domain" description="N-acetyltransferase" evidence="1">
    <location>
        <begin position="62"/>
        <end position="164"/>
    </location>
</feature>
<dbReference type="EMBL" id="BSYI01000024">
    <property type="protein sequence ID" value="GMG83774.1"/>
    <property type="molecule type" value="Genomic_DNA"/>
</dbReference>
<evidence type="ECO:0000313" key="3">
    <source>
        <dbReference type="Proteomes" id="UP001239909"/>
    </source>
</evidence>
<dbReference type="SUPFAM" id="SSF55729">
    <property type="entry name" value="Acyl-CoA N-acyltransferases (Nat)"/>
    <property type="match status" value="1"/>
</dbReference>
<dbReference type="InterPro" id="IPR000182">
    <property type="entry name" value="GNAT_dom"/>
</dbReference>
<sequence length="178" mass="19775">MEAGQGTPAEVIVTYLEMTARPAEPPRPLPVGQRLALVAAEAPPVHWFLYLYRAVGADWHWTDWLERPEAELAGFVRDPRVTIHTLLTDGWPGGFFMLDTREAGVCDLAYFGLVPEAIGRGLGNWLLDTAVRSAWDRPGVERVTVNTCTLDHPRALGLYQRAGFVPVRRETVTRQLGG</sequence>
<gene>
    <name evidence="2" type="ORF">LNKW23_29880</name>
</gene>
<dbReference type="RefSeq" id="WP_285672578.1">
    <property type="nucleotide sequence ID" value="NZ_BSYI01000024.1"/>
</dbReference>
<accession>A0ABQ6LR89</accession>
<reference evidence="2 3" key="1">
    <citation type="submission" date="2023-04" db="EMBL/GenBank/DDBJ databases">
        <title>Marinoamorphus aggregata gen. nov., sp. Nov., isolate from tissue of brittle star Ophioplocus japonicus.</title>
        <authorList>
            <person name="Kawano K."/>
            <person name="Sawayama S."/>
            <person name="Nakagawa S."/>
        </authorList>
    </citation>
    <scope>NUCLEOTIDE SEQUENCE [LARGE SCALE GENOMIC DNA]</scope>
    <source>
        <strain evidence="2 3">NKW23</strain>
    </source>
</reference>
<dbReference type="InterPro" id="IPR016181">
    <property type="entry name" value="Acyl_CoA_acyltransferase"/>
</dbReference>
<protein>
    <recommendedName>
        <fullName evidence="1">N-acetyltransferase domain-containing protein</fullName>
    </recommendedName>
</protein>
<dbReference type="Pfam" id="PF00583">
    <property type="entry name" value="Acetyltransf_1"/>
    <property type="match status" value="1"/>
</dbReference>
<dbReference type="Proteomes" id="UP001239909">
    <property type="component" value="Unassembled WGS sequence"/>
</dbReference>
<dbReference type="Gene3D" id="3.40.630.30">
    <property type="match status" value="1"/>
</dbReference>
<evidence type="ECO:0000259" key="1">
    <source>
        <dbReference type="Pfam" id="PF00583"/>
    </source>
</evidence>
<name>A0ABQ6LR89_9RHOB</name>
<evidence type="ECO:0000313" key="2">
    <source>
        <dbReference type="EMBL" id="GMG83774.1"/>
    </source>
</evidence>